<feature type="coiled-coil region" evidence="10">
    <location>
        <begin position="165"/>
        <end position="192"/>
    </location>
</feature>
<keyword evidence="5 9" id="KW-0227">DNA damage</keyword>
<dbReference type="FunFam" id="3.40.50.300:FF:000356">
    <property type="entry name" value="DNA repair protein RecN"/>
    <property type="match status" value="1"/>
</dbReference>
<evidence type="ECO:0000256" key="2">
    <source>
        <dbReference type="ARBA" id="ARBA00009441"/>
    </source>
</evidence>
<gene>
    <name evidence="12" type="ORF">SAMN04489867_1324</name>
</gene>
<dbReference type="SUPFAM" id="SSF52540">
    <property type="entry name" value="P-loop containing nucleoside triphosphate hydrolases"/>
    <property type="match status" value="2"/>
</dbReference>
<evidence type="ECO:0000256" key="8">
    <source>
        <dbReference type="ARBA" id="ARBA00033408"/>
    </source>
</evidence>
<dbReference type="NCBIfam" id="TIGR00634">
    <property type="entry name" value="recN"/>
    <property type="match status" value="1"/>
</dbReference>
<evidence type="ECO:0000256" key="9">
    <source>
        <dbReference type="PIRNR" id="PIRNR003128"/>
    </source>
</evidence>
<evidence type="ECO:0000313" key="12">
    <source>
        <dbReference type="EMBL" id="SDP06617.1"/>
    </source>
</evidence>
<evidence type="ECO:0000256" key="5">
    <source>
        <dbReference type="ARBA" id="ARBA00022763"/>
    </source>
</evidence>
<dbReference type="GO" id="GO:0006281">
    <property type="term" value="P:DNA repair"/>
    <property type="evidence" value="ECO:0007669"/>
    <property type="project" value="UniProtKB-KW"/>
</dbReference>
<dbReference type="InterPro" id="IPR003395">
    <property type="entry name" value="RecF/RecN/SMC_N"/>
</dbReference>
<keyword evidence="6" id="KW-0067">ATP-binding</keyword>
<name>A0A1H0PND0_9MICO</name>
<evidence type="ECO:0000256" key="1">
    <source>
        <dbReference type="ARBA" id="ARBA00003618"/>
    </source>
</evidence>
<dbReference type="InterPro" id="IPR027417">
    <property type="entry name" value="P-loop_NTPase"/>
</dbReference>
<evidence type="ECO:0000256" key="4">
    <source>
        <dbReference type="ARBA" id="ARBA00022741"/>
    </source>
</evidence>
<dbReference type="PANTHER" id="PTHR11059:SF0">
    <property type="entry name" value="DNA REPAIR PROTEIN RECN"/>
    <property type="match status" value="1"/>
</dbReference>
<dbReference type="Gene3D" id="3.40.50.300">
    <property type="entry name" value="P-loop containing nucleotide triphosphate hydrolases"/>
    <property type="match status" value="2"/>
</dbReference>
<keyword evidence="4" id="KW-0547">Nucleotide-binding</keyword>
<comment type="function">
    <text evidence="1 9">May be involved in recombinational repair of damaged DNA.</text>
</comment>
<dbReference type="Pfam" id="PF02463">
    <property type="entry name" value="SMC_N"/>
    <property type="match status" value="1"/>
</dbReference>
<dbReference type="FunFam" id="3.40.50.300:FF:000319">
    <property type="entry name" value="DNA repair protein RecN"/>
    <property type="match status" value="1"/>
</dbReference>
<keyword evidence="7 9" id="KW-0234">DNA repair</keyword>
<evidence type="ECO:0000259" key="11">
    <source>
        <dbReference type="Pfam" id="PF02463"/>
    </source>
</evidence>
<dbReference type="GO" id="GO:0006310">
    <property type="term" value="P:DNA recombination"/>
    <property type="evidence" value="ECO:0007669"/>
    <property type="project" value="InterPro"/>
</dbReference>
<protein>
    <recommendedName>
        <fullName evidence="3 9">DNA repair protein RecN</fullName>
    </recommendedName>
    <alternativeName>
        <fullName evidence="8 9">Recombination protein N</fullName>
    </alternativeName>
</protein>
<dbReference type="PANTHER" id="PTHR11059">
    <property type="entry name" value="DNA REPAIR PROTEIN RECN"/>
    <property type="match status" value="1"/>
</dbReference>
<evidence type="ECO:0000256" key="7">
    <source>
        <dbReference type="ARBA" id="ARBA00023204"/>
    </source>
</evidence>
<dbReference type="GO" id="GO:0009432">
    <property type="term" value="P:SOS response"/>
    <property type="evidence" value="ECO:0007669"/>
    <property type="project" value="TreeGrafter"/>
</dbReference>
<sequence>MLSELRIQGLGVIDDAVLDLHPGLNVVTGETGAGKTMVVTGLGLLLGARADAGLVRSGAGSAVVEGIVEVAADHPAAQRAAEAGADVNDGLVLVRSVSAEGRSRAHVGGRSAPVGVLGEIGEHLVAVHGQADQWRLRQSDQHRAVLDQYGGAPLQKALDAYTHVYDAHQSAAAELAALREQARDRAREIEVLQHGLEQLEQVDPQSGEDADLRVEDERLGHAEGLRGAAALAHDHLAGAEEYAAQPPPSILELVASARQALAGEVDHDPALRELDRRLADLGYLAADLAADLSSYLSDIDVDPARMAWVQQRRADLTALTRKYGETIDDVLAWGKASAQRLDALMNADSRIDTLEPEVERLDRERTTTAEALAKARRAAAKRLAAAVTGELAHLAMGQATVEVSVTPRSAGLARHGGDDVEILLAANPGSPARTVAKAASGGELSRVMLALEVVTGAAGGSDVPTFVFDEVDAGVGGAAALDVGARLAALAEHAQVVVVTHLPQVAAYADRHLVVRKASDGHITSSGVHGVEGDERLRELARMMAGVDTGTALDHARELVDETAARRSNSADGKATVRR</sequence>
<evidence type="ECO:0000256" key="6">
    <source>
        <dbReference type="ARBA" id="ARBA00022840"/>
    </source>
</evidence>
<comment type="similarity">
    <text evidence="2 9">Belongs to the RecN family.</text>
</comment>
<evidence type="ECO:0000256" key="10">
    <source>
        <dbReference type="SAM" id="Coils"/>
    </source>
</evidence>
<dbReference type="PIRSF" id="PIRSF003128">
    <property type="entry name" value="RecN"/>
    <property type="match status" value="1"/>
</dbReference>
<dbReference type="RefSeq" id="WP_091783129.1">
    <property type="nucleotide sequence ID" value="NZ_LT629711.1"/>
</dbReference>
<dbReference type="EMBL" id="LT629711">
    <property type="protein sequence ID" value="SDP06617.1"/>
    <property type="molecule type" value="Genomic_DNA"/>
</dbReference>
<dbReference type="InterPro" id="IPR004604">
    <property type="entry name" value="DNA_recomb/repair_RecN"/>
</dbReference>
<reference evidence="13" key="1">
    <citation type="submission" date="2016-10" db="EMBL/GenBank/DDBJ databases">
        <authorList>
            <person name="Varghese N."/>
            <person name="Submissions S."/>
        </authorList>
    </citation>
    <scope>NUCLEOTIDE SEQUENCE [LARGE SCALE GENOMIC DNA]</scope>
    <source>
        <strain evidence="13">DSM 22329</strain>
    </source>
</reference>
<dbReference type="GO" id="GO:0043590">
    <property type="term" value="C:bacterial nucleoid"/>
    <property type="evidence" value="ECO:0007669"/>
    <property type="project" value="TreeGrafter"/>
</dbReference>
<proteinExistence type="inferred from homology"/>
<accession>A0A1H0PND0</accession>
<dbReference type="OrthoDB" id="9806954at2"/>
<evidence type="ECO:0000313" key="13">
    <source>
        <dbReference type="Proteomes" id="UP000199077"/>
    </source>
</evidence>
<dbReference type="CDD" id="cd03241">
    <property type="entry name" value="ABC_RecN"/>
    <property type="match status" value="1"/>
</dbReference>
<keyword evidence="13" id="KW-1185">Reference proteome</keyword>
<dbReference type="AlphaFoldDB" id="A0A1H0PND0"/>
<evidence type="ECO:0000256" key="3">
    <source>
        <dbReference type="ARBA" id="ARBA00021315"/>
    </source>
</evidence>
<dbReference type="STRING" id="443156.SAMN04489867_1324"/>
<feature type="domain" description="RecF/RecN/SMC N-terminal" evidence="11">
    <location>
        <begin position="2"/>
        <end position="522"/>
    </location>
</feature>
<dbReference type="GO" id="GO:0005524">
    <property type="term" value="F:ATP binding"/>
    <property type="evidence" value="ECO:0007669"/>
    <property type="project" value="UniProtKB-KW"/>
</dbReference>
<dbReference type="Proteomes" id="UP000199077">
    <property type="component" value="Chromosome I"/>
</dbReference>
<keyword evidence="10" id="KW-0175">Coiled coil</keyword>
<organism evidence="12 13">
    <name type="scientific">Pedococcus dokdonensis</name>
    <dbReference type="NCBI Taxonomy" id="443156"/>
    <lineage>
        <taxon>Bacteria</taxon>
        <taxon>Bacillati</taxon>
        <taxon>Actinomycetota</taxon>
        <taxon>Actinomycetes</taxon>
        <taxon>Micrococcales</taxon>
        <taxon>Intrasporangiaceae</taxon>
        <taxon>Pedococcus</taxon>
    </lineage>
</organism>